<feature type="transmembrane region" description="Helical" evidence="1">
    <location>
        <begin position="24"/>
        <end position="51"/>
    </location>
</feature>
<dbReference type="InterPro" id="IPR045339">
    <property type="entry name" value="DUF6534"/>
</dbReference>
<feature type="transmembrane region" description="Helical" evidence="1">
    <location>
        <begin position="63"/>
        <end position="88"/>
    </location>
</feature>
<gene>
    <name evidence="3" type="ORF">BT96DRAFT_349575</name>
</gene>
<dbReference type="Pfam" id="PF20152">
    <property type="entry name" value="DUF6534"/>
    <property type="match status" value="1"/>
</dbReference>
<feature type="transmembrane region" description="Helical" evidence="1">
    <location>
        <begin position="136"/>
        <end position="155"/>
    </location>
</feature>
<keyword evidence="1" id="KW-1133">Transmembrane helix</keyword>
<keyword evidence="1" id="KW-0812">Transmembrane</keyword>
<protein>
    <recommendedName>
        <fullName evidence="2">DUF6534 domain-containing protein</fullName>
    </recommendedName>
</protein>
<sequence length="193" mass="21931">MLLLLLRYRYSTLDRIRRFIGRRIYIPVTLWFLSGIRMAGVYFLVIAAFMVPSETEYVVDWGWMFTLLFIMGAFVDVAIAIALVANLYTHRKHVFSPTQKMLDRLIRWTVQTGLVTSIVAVAVVICFQTMKSNLIWLTIYTCLGEVYSNSFMAILNARNGFQNDDTLYEVSVPAGILFPDASASGDTESKATK</sequence>
<dbReference type="OrthoDB" id="2535105at2759"/>
<dbReference type="EMBL" id="ML769662">
    <property type="protein sequence ID" value="KAE9390298.1"/>
    <property type="molecule type" value="Genomic_DNA"/>
</dbReference>
<dbReference type="AlphaFoldDB" id="A0A6A4GX06"/>
<feature type="domain" description="DUF6534" evidence="2">
    <location>
        <begin position="73"/>
        <end position="159"/>
    </location>
</feature>
<dbReference type="Proteomes" id="UP000799118">
    <property type="component" value="Unassembled WGS sequence"/>
</dbReference>
<name>A0A6A4GX06_9AGAR</name>
<keyword evidence="1" id="KW-0472">Membrane</keyword>
<reference evidence="3" key="1">
    <citation type="journal article" date="2019" name="Environ. Microbiol.">
        <title>Fungal ecological strategies reflected in gene transcription - a case study of two litter decomposers.</title>
        <authorList>
            <person name="Barbi F."/>
            <person name="Kohler A."/>
            <person name="Barry K."/>
            <person name="Baskaran P."/>
            <person name="Daum C."/>
            <person name="Fauchery L."/>
            <person name="Ihrmark K."/>
            <person name="Kuo A."/>
            <person name="LaButti K."/>
            <person name="Lipzen A."/>
            <person name="Morin E."/>
            <person name="Grigoriev I.V."/>
            <person name="Henrissat B."/>
            <person name="Lindahl B."/>
            <person name="Martin F."/>
        </authorList>
    </citation>
    <scope>NUCLEOTIDE SEQUENCE</scope>
    <source>
        <strain evidence="3">JB14</strain>
    </source>
</reference>
<organism evidence="3 4">
    <name type="scientific">Gymnopus androsaceus JB14</name>
    <dbReference type="NCBI Taxonomy" id="1447944"/>
    <lineage>
        <taxon>Eukaryota</taxon>
        <taxon>Fungi</taxon>
        <taxon>Dikarya</taxon>
        <taxon>Basidiomycota</taxon>
        <taxon>Agaricomycotina</taxon>
        <taxon>Agaricomycetes</taxon>
        <taxon>Agaricomycetidae</taxon>
        <taxon>Agaricales</taxon>
        <taxon>Marasmiineae</taxon>
        <taxon>Omphalotaceae</taxon>
        <taxon>Gymnopus</taxon>
    </lineage>
</organism>
<evidence type="ECO:0000313" key="3">
    <source>
        <dbReference type="EMBL" id="KAE9390298.1"/>
    </source>
</evidence>
<dbReference type="PANTHER" id="PTHR40465">
    <property type="entry name" value="CHROMOSOME 1, WHOLE GENOME SHOTGUN SEQUENCE"/>
    <property type="match status" value="1"/>
</dbReference>
<evidence type="ECO:0000256" key="1">
    <source>
        <dbReference type="SAM" id="Phobius"/>
    </source>
</evidence>
<evidence type="ECO:0000313" key="4">
    <source>
        <dbReference type="Proteomes" id="UP000799118"/>
    </source>
</evidence>
<proteinExistence type="predicted"/>
<feature type="transmembrane region" description="Helical" evidence="1">
    <location>
        <begin position="108"/>
        <end position="130"/>
    </location>
</feature>
<accession>A0A6A4GX06</accession>
<dbReference type="PANTHER" id="PTHR40465:SF1">
    <property type="entry name" value="DUF6534 DOMAIN-CONTAINING PROTEIN"/>
    <property type="match status" value="1"/>
</dbReference>
<evidence type="ECO:0000259" key="2">
    <source>
        <dbReference type="Pfam" id="PF20152"/>
    </source>
</evidence>
<keyword evidence="4" id="KW-1185">Reference proteome</keyword>